<dbReference type="InterPro" id="IPR051917">
    <property type="entry name" value="Transposase-Integrase"/>
</dbReference>
<name>A0A6L3XTU1_9ENTR</name>
<organism evidence="6 7">
    <name type="scientific">Enterobacter hormaechei</name>
    <dbReference type="NCBI Taxonomy" id="158836"/>
    <lineage>
        <taxon>Bacteria</taxon>
        <taxon>Pseudomonadati</taxon>
        <taxon>Pseudomonadota</taxon>
        <taxon>Gammaproteobacteria</taxon>
        <taxon>Enterobacterales</taxon>
        <taxon>Enterobacteriaceae</taxon>
        <taxon>Enterobacter</taxon>
        <taxon>Enterobacter cloacae complex</taxon>
    </lineage>
</organism>
<comment type="caution">
    <text evidence="6">The sequence shown here is derived from an EMBL/GenBank/DDBJ whole genome shotgun (WGS) entry which is preliminary data.</text>
</comment>
<dbReference type="PANTHER" id="PTHR10948">
    <property type="entry name" value="TRANSPOSASE"/>
    <property type="match status" value="1"/>
</dbReference>
<dbReference type="GO" id="GO:0003677">
    <property type="term" value="F:DNA binding"/>
    <property type="evidence" value="ECO:0007669"/>
    <property type="project" value="UniProtKB-KW"/>
</dbReference>
<keyword evidence="5" id="KW-0233">DNA recombination</keyword>
<proteinExistence type="inferred from homology"/>
<dbReference type="InterPro" id="IPR001584">
    <property type="entry name" value="Integrase_cat-core"/>
</dbReference>
<evidence type="ECO:0000256" key="2">
    <source>
        <dbReference type="ARBA" id="ARBA00006363"/>
    </source>
</evidence>
<dbReference type="AlphaFoldDB" id="A0A6L3XTU1"/>
<dbReference type="Gene3D" id="3.30.420.10">
    <property type="entry name" value="Ribonuclease H-like superfamily/Ribonuclease H"/>
    <property type="match status" value="1"/>
</dbReference>
<dbReference type="GO" id="GO:0005829">
    <property type="term" value="C:cytosol"/>
    <property type="evidence" value="ECO:0007669"/>
    <property type="project" value="TreeGrafter"/>
</dbReference>
<dbReference type="InterPro" id="IPR009057">
    <property type="entry name" value="Homeodomain-like_sf"/>
</dbReference>
<dbReference type="Proteomes" id="UP000476281">
    <property type="component" value="Unassembled WGS sequence"/>
</dbReference>
<evidence type="ECO:0000313" key="6">
    <source>
        <dbReference type="EMBL" id="KAB2516324.1"/>
    </source>
</evidence>
<dbReference type="InterPro" id="IPR036397">
    <property type="entry name" value="RNaseH_sf"/>
</dbReference>
<evidence type="ECO:0000256" key="3">
    <source>
        <dbReference type="ARBA" id="ARBA00022578"/>
    </source>
</evidence>
<gene>
    <name evidence="6" type="ORF">F9C29_16425</name>
</gene>
<keyword evidence="3" id="KW-0815">Transposition</keyword>
<evidence type="ECO:0000313" key="7">
    <source>
        <dbReference type="Proteomes" id="UP000476281"/>
    </source>
</evidence>
<dbReference type="Gene3D" id="1.10.10.60">
    <property type="entry name" value="Homeodomain-like"/>
    <property type="match status" value="1"/>
</dbReference>
<evidence type="ECO:0000256" key="1">
    <source>
        <dbReference type="ARBA" id="ARBA00002190"/>
    </source>
</evidence>
<dbReference type="NCBIfam" id="NF033563">
    <property type="entry name" value="transpos_IS30"/>
    <property type="match status" value="1"/>
</dbReference>
<comment type="similarity">
    <text evidence="2">Belongs to the transposase IS30 family.</text>
</comment>
<evidence type="ECO:0000256" key="5">
    <source>
        <dbReference type="ARBA" id="ARBA00023172"/>
    </source>
</evidence>
<dbReference type="InterPro" id="IPR053392">
    <property type="entry name" value="Transposase_IS30-like"/>
</dbReference>
<dbReference type="PROSITE" id="PS50994">
    <property type="entry name" value="INTEGRASE"/>
    <property type="match status" value="1"/>
</dbReference>
<dbReference type="GO" id="GO:0015074">
    <property type="term" value="P:DNA integration"/>
    <property type="evidence" value="ECO:0007669"/>
    <property type="project" value="InterPro"/>
</dbReference>
<protein>
    <submittedName>
        <fullName evidence="6">IS30 family transposase</fullName>
    </submittedName>
</protein>
<dbReference type="PROSITE" id="PS01043">
    <property type="entry name" value="TRANSPOSASE_IS30"/>
    <property type="match status" value="1"/>
</dbReference>
<dbReference type="SUPFAM" id="SSF46689">
    <property type="entry name" value="Homeodomain-like"/>
    <property type="match status" value="1"/>
</dbReference>
<dbReference type="GO" id="GO:0006313">
    <property type="term" value="P:DNA transposition"/>
    <property type="evidence" value="ECO:0007669"/>
    <property type="project" value="InterPro"/>
</dbReference>
<sequence length="322" mass="36907">MSYNQLTENERYQIYILKKAGHSQLAIAEKMERSPSTISRELRRNRGLRGYRPGQAQKLSSARRHDAYKARKVTDEVRGEIETLLRQELSPQQVADYLRRHTGVCLHHETIYQLIYADKANGGDLYRHLRVASKPYRKRYGSYDRRGKIKNRVSIDERPAVVDRRSRIGDWEGDTIIGKGRKGVLLTMVERKTLYTVIVRLTGKRADLLAAAAIEHLASLKARIKTITLDNGLEFSGHEDIAKGLEADIYFAHPYASWERGINENTNGLIRQYFPKGTDLSKVTDEQVQFVMDRLNSRPRATRGGRSPNELFIGRRDDLLAA</sequence>
<evidence type="ECO:0000256" key="4">
    <source>
        <dbReference type="ARBA" id="ARBA00023125"/>
    </source>
</evidence>
<dbReference type="EMBL" id="WBSZ01000579">
    <property type="protein sequence ID" value="KAB2516324.1"/>
    <property type="molecule type" value="Genomic_DNA"/>
</dbReference>
<dbReference type="InterPro" id="IPR012337">
    <property type="entry name" value="RNaseH-like_sf"/>
</dbReference>
<dbReference type="SUPFAM" id="SSF53098">
    <property type="entry name" value="Ribonuclease H-like"/>
    <property type="match status" value="1"/>
</dbReference>
<dbReference type="PANTHER" id="PTHR10948:SF23">
    <property type="entry name" value="TRANSPOSASE INSI FOR INSERTION SEQUENCE ELEMENT IS30A-RELATED"/>
    <property type="match status" value="1"/>
</dbReference>
<dbReference type="InterPro" id="IPR001598">
    <property type="entry name" value="Transposase_IS30_CS"/>
</dbReference>
<reference evidence="6 7" key="1">
    <citation type="submission" date="2019-09" db="EMBL/GenBank/DDBJ databases">
        <title>Reversal of blaTEM antimicrobial resistance by CRISPR-Cas9 in clinical E. coli and other Enterobacteriaceae strains.</title>
        <authorList>
            <person name="Tagliaferri T."/>
            <person name="Guimaraes N."/>
            <person name="Pereira M."/>
            <person name="Felicori L."/>
            <person name="Horz H.-P."/>
            <person name="Santos S."/>
            <person name="Mendes T."/>
        </authorList>
    </citation>
    <scope>NUCLEOTIDE SEQUENCE [LARGE SCALE GENOMIC DNA]</scope>
    <source>
        <strain evidence="6 7">E2_blaTEM_MG</strain>
    </source>
</reference>
<dbReference type="RefSeq" id="WP_032608318.1">
    <property type="nucleotide sequence ID" value="NZ_FKCN01000044.1"/>
</dbReference>
<keyword evidence="4" id="KW-0238">DNA-binding</keyword>
<dbReference type="InterPro" id="IPR025246">
    <property type="entry name" value="IS30-like_HTH"/>
</dbReference>
<dbReference type="GO" id="GO:0004803">
    <property type="term" value="F:transposase activity"/>
    <property type="evidence" value="ECO:0007669"/>
    <property type="project" value="InterPro"/>
</dbReference>
<dbReference type="Pfam" id="PF13936">
    <property type="entry name" value="HTH_38"/>
    <property type="match status" value="1"/>
</dbReference>
<comment type="function">
    <text evidence="1">Required for the transposition of the insertion element.</text>
</comment>
<accession>A0A6L3XTU1</accession>